<dbReference type="SUPFAM" id="SSF53474">
    <property type="entry name" value="alpha/beta-Hydrolases"/>
    <property type="match status" value="1"/>
</dbReference>
<dbReference type="Gene3D" id="3.40.50.1820">
    <property type="entry name" value="alpha/beta hydrolase"/>
    <property type="match status" value="1"/>
</dbReference>
<evidence type="ECO:0000313" key="4">
    <source>
        <dbReference type="Proteomes" id="UP000546464"/>
    </source>
</evidence>
<comment type="caution">
    <text evidence="3">The sequence shown here is derived from an EMBL/GenBank/DDBJ whole genome shotgun (WGS) entry which is preliminary data.</text>
</comment>
<feature type="active site" description="Charge relay system" evidence="1">
    <location>
        <position position="113"/>
    </location>
</feature>
<dbReference type="AlphaFoldDB" id="A0A842HHS2"/>
<name>A0A842HHS2_9BACT</name>
<dbReference type="EMBL" id="JACHVB010000035">
    <property type="protein sequence ID" value="MBC2595156.1"/>
    <property type="molecule type" value="Genomic_DNA"/>
</dbReference>
<dbReference type="InterPro" id="IPR029058">
    <property type="entry name" value="AB_hydrolase_fold"/>
</dbReference>
<feature type="domain" description="Acetyl xylan esterase" evidence="2">
    <location>
        <begin position="2"/>
        <end position="145"/>
    </location>
</feature>
<reference evidence="3 4" key="1">
    <citation type="submission" date="2020-07" db="EMBL/GenBank/DDBJ databases">
        <authorList>
            <person name="Feng X."/>
        </authorList>
    </citation>
    <scope>NUCLEOTIDE SEQUENCE [LARGE SCALE GENOMIC DNA]</scope>
    <source>
        <strain evidence="3 4">JCM31066</strain>
    </source>
</reference>
<dbReference type="GO" id="GO:0052689">
    <property type="term" value="F:carboxylic ester hydrolase activity"/>
    <property type="evidence" value="ECO:0007669"/>
    <property type="project" value="TreeGrafter"/>
</dbReference>
<organism evidence="3 4">
    <name type="scientific">Ruficoccus amylovorans</name>
    <dbReference type="NCBI Taxonomy" id="1804625"/>
    <lineage>
        <taxon>Bacteria</taxon>
        <taxon>Pseudomonadati</taxon>
        <taxon>Verrucomicrobiota</taxon>
        <taxon>Opitutia</taxon>
        <taxon>Puniceicoccales</taxon>
        <taxon>Cerasicoccaceae</taxon>
        <taxon>Ruficoccus</taxon>
    </lineage>
</organism>
<evidence type="ECO:0000256" key="1">
    <source>
        <dbReference type="PIRSR" id="PIRSR639069-1"/>
    </source>
</evidence>
<dbReference type="Proteomes" id="UP000546464">
    <property type="component" value="Unassembled WGS sequence"/>
</dbReference>
<dbReference type="InterPro" id="IPR039069">
    <property type="entry name" value="CE7"/>
</dbReference>
<sequence>MYLSCTQAVRYLKDRPDWDGKTLVVRGTSQGGMQTLVTAALCNDLVTAACAKVPAGCDLNGPVNRNAPGWPRSYYATGGKDPEKVRQTAQYFDVVNFAPDIRCPTLIGMGLADVTCPPAGIFIAANQIEGPVEIVTMPSSGHQATDLDPHSAFTEQESLWLKEIKAGEIPLTVGQ</sequence>
<dbReference type="PANTHER" id="PTHR40111:SF1">
    <property type="entry name" value="CEPHALOSPORIN-C DEACETYLASE"/>
    <property type="match status" value="1"/>
</dbReference>
<dbReference type="PANTHER" id="PTHR40111">
    <property type="entry name" value="CEPHALOSPORIN-C DEACETYLASE"/>
    <property type="match status" value="1"/>
</dbReference>
<gene>
    <name evidence="3" type="ORF">H5P28_12885</name>
</gene>
<evidence type="ECO:0000259" key="2">
    <source>
        <dbReference type="Pfam" id="PF05448"/>
    </source>
</evidence>
<dbReference type="GO" id="GO:0005976">
    <property type="term" value="P:polysaccharide metabolic process"/>
    <property type="evidence" value="ECO:0007669"/>
    <property type="project" value="TreeGrafter"/>
</dbReference>
<proteinExistence type="predicted"/>
<keyword evidence="4" id="KW-1185">Reference proteome</keyword>
<protein>
    <submittedName>
        <fullName evidence="3">Acetylxylan esterase</fullName>
    </submittedName>
</protein>
<accession>A0A842HHS2</accession>
<feature type="active site" description="Nucleophile" evidence="1">
    <location>
        <position position="29"/>
    </location>
</feature>
<dbReference type="InterPro" id="IPR008391">
    <property type="entry name" value="AXE1_dom"/>
</dbReference>
<feature type="active site" description="Charge relay system" evidence="1">
    <location>
        <position position="142"/>
    </location>
</feature>
<evidence type="ECO:0000313" key="3">
    <source>
        <dbReference type="EMBL" id="MBC2595156.1"/>
    </source>
</evidence>
<dbReference type="Pfam" id="PF05448">
    <property type="entry name" value="AXE1"/>
    <property type="match status" value="1"/>
</dbReference>